<dbReference type="Proteomes" id="UP000287144">
    <property type="component" value="Unassembled WGS sequence"/>
</dbReference>
<keyword evidence="2" id="KW-1185">Reference proteome</keyword>
<comment type="caution">
    <text evidence="1">The sequence shown here is derived from an EMBL/GenBank/DDBJ whole genome shotgun (WGS) entry which is preliminary data.</text>
</comment>
<evidence type="ECO:0000313" key="1">
    <source>
        <dbReference type="EMBL" id="RSM13650.1"/>
    </source>
</evidence>
<dbReference type="AlphaFoldDB" id="A0A428UH88"/>
<protein>
    <submittedName>
        <fullName evidence="1">Uncharacterized protein</fullName>
    </submittedName>
</protein>
<accession>A0A428UH88</accession>
<name>A0A428UH88_9HYPO</name>
<sequence length="71" mass="7898">MAFPFLKSIEDCGDYAKTVEPFIPQLYALPGQILDNIADPSGLRQLYIDTNPLISAFAASVAFSFYLPRRV</sequence>
<evidence type="ECO:0000313" key="2">
    <source>
        <dbReference type="Proteomes" id="UP000287144"/>
    </source>
</evidence>
<organism evidence="1 2">
    <name type="scientific">Fusarium oligoseptatum</name>
    <dbReference type="NCBI Taxonomy" id="2604345"/>
    <lineage>
        <taxon>Eukaryota</taxon>
        <taxon>Fungi</taxon>
        <taxon>Dikarya</taxon>
        <taxon>Ascomycota</taxon>
        <taxon>Pezizomycotina</taxon>
        <taxon>Sordariomycetes</taxon>
        <taxon>Hypocreomycetidae</taxon>
        <taxon>Hypocreales</taxon>
        <taxon>Nectriaceae</taxon>
        <taxon>Fusarium</taxon>
        <taxon>Fusarium solani species complex</taxon>
    </lineage>
</organism>
<proteinExistence type="predicted"/>
<dbReference type="EMBL" id="NKCK01000009">
    <property type="protein sequence ID" value="RSM13650.1"/>
    <property type="molecule type" value="Genomic_DNA"/>
</dbReference>
<reference evidence="1 2" key="1">
    <citation type="submission" date="2017-06" db="EMBL/GenBank/DDBJ databases">
        <title>Comparative genomic analysis of Ambrosia Fusariam Clade fungi.</title>
        <authorList>
            <person name="Stajich J.E."/>
            <person name="Carrillo J."/>
            <person name="Kijimoto T."/>
            <person name="Eskalen A."/>
            <person name="O'Donnell K."/>
            <person name="Kasson M."/>
        </authorList>
    </citation>
    <scope>NUCLEOTIDE SEQUENCE [LARGE SCALE GENOMIC DNA]</scope>
    <source>
        <strain evidence="1 2">NRRL62579</strain>
    </source>
</reference>
<gene>
    <name evidence="1" type="ORF">CEP52_001848</name>
</gene>